<accession>A0ABV7CK89</accession>
<keyword evidence="4" id="KW-1185">Reference proteome</keyword>
<dbReference type="InterPro" id="IPR035919">
    <property type="entry name" value="EAL_sf"/>
</dbReference>
<evidence type="ECO:0000313" key="3">
    <source>
        <dbReference type="EMBL" id="MFC3032988.1"/>
    </source>
</evidence>
<dbReference type="PANTHER" id="PTHR33121:SF70">
    <property type="entry name" value="SIGNALING PROTEIN YKOW"/>
    <property type="match status" value="1"/>
</dbReference>
<keyword evidence="1" id="KW-1133">Transmembrane helix</keyword>
<organism evidence="3 4">
    <name type="scientific">Pseudoalteromonas fenneropenaei</name>
    <dbReference type="NCBI Taxonomy" id="1737459"/>
    <lineage>
        <taxon>Bacteria</taxon>
        <taxon>Pseudomonadati</taxon>
        <taxon>Pseudomonadota</taxon>
        <taxon>Gammaproteobacteria</taxon>
        <taxon>Alteromonadales</taxon>
        <taxon>Pseudoalteromonadaceae</taxon>
        <taxon>Pseudoalteromonas</taxon>
    </lineage>
</organism>
<proteinExistence type="predicted"/>
<dbReference type="SUPFAM" id="SSF141868">
    <property type="entry name" value="EAL domain-like"/>
    <property type="match status" value="1"/>
</dbReference>
<evidence type="ECO:0000313" key="4">
    <source>
        <dbReference type="Proteomes" id="UP001595453"/>
    </source>
</evidence>
<dbReference type="PANTHER" id="PTHR33121">
    <property type="entry name" value="CYCLIC DI-GMP PHOSPHODIESTERASE PDEF"/>
    <property type="match status" value="1"/>
</dbReference>
<reference evidence="4" key="1">
    <citation type="journal article" date="2019" name="Int. J. Syst. Evol. Microbiol.">
        <title>The Global Catalogue of Microorganisms (GCM) 10K type strain sequencing project: providing services to taxonomists for standard genome sequencing and annotation.</title>
        <authorList>
            <consortium name="The Broad Institute Genomics Platform"/>
            <consortium name="The Broad Institute Genome Sequencing Center for Infectious Disease"/>
            <person name="Wu L."/>
            <person name="Ma J."/>
        </authorList>
    </citation>
    <scope>NUCLEOTIDE SEQUENCE [LARGE SCALE GENOMIC DNA]</scope>
    <source>
        <strain evidence="4">KCTC 42730</strain>
    </source>
</reference>
<evidence type="ECO:0000256" key="1">
    <source>
        <dbReference type="SAM" id="Phobius"/>
    </source>
</evidence>
<name>A0ABV7CK89_9GAMM</name>
<dbReference type="PROSITE" id="PS50883">
    <property type="entry name" value="EAL"/>
    <property type="match status" value="1"/>
</dbReference>
<gene>
    <name evidence="3" type="ORF">ACFOEE_10685</name>
</gene>
<dbReference type="Gene3D" id="3.20.20.450">
    <property type="entry name" value="EAL domain"/>
    <property type="match status" value="1"/>
</dbReference>
<dbReference type="CDD" id="cd01948">
    <property type="entry name" value="EAL"/>
    <property type="match status" value="1"/>
</dbReference>
<feature type="transmembrane region" description="Helical" evidence="1">
    <location>
        <begin position="98"/>
        <end position="118"/>
    </location>
</feature>
<sequence>MAALTCGWYFVNVTLYQVAHEALHQRGVSLVQQIAQRGLRAERDEDQIKINVLLKEQGFSLASQANERNQWFFSELESEVFQAKELTLRLAHPSVGLYYGHWFVVLNGSLLVLLMLVATRLRPRVTTPPSVKAPELNNLEAKSQSTPLVTFKPTSYPLPNSTPHHFAAFALVRWQCALPAQLDTAMHFNVVLKKRFVKNLRCSIKYLRSGVLAVTITEPSQAEVQHAASHLHEFIYQALLAFRGDLSRSAVKVGVCIHPLSAESAKVCQCARSALAMASDNPWQHQHEMVFSHTHKALQESAKQVFNYIKEGRYVLFFQPLFGFEQQDIIASEVLLRVRHAELGMLVARQFMPYLKEPEQFMELDKHVIKQTLKLLANERQPQKVSVNVHCINWCNRGFRRWLVETLGQSTLAEHLTFEISAADFYQYNVQLHSFFCILADLGCGVVVDHIERALQLAKFRGKVGLRALKLGVNLVQEIEHDQHKQRVIRDILAQAKALELPLYAVGVETPSALRCLQKLGLKGAQGHYFSEAMLQFAASDLKSGHDT</sequence>
<dbReference type="InterPro" id="IPR001633">
    <property type="entry name" value="EAL_dom"/>
</dbReference>
<comment type="caution">
    <text evidence="3">The sequence shown here is derived from an EMBL/GenBank/DDBJ whole genome shotgun (WGS) entry which is preliminary data.</text>
</comment>
<dbReference type="InterPro" id="IPR050706">
    <property type="entry name" value="Cyclic-di-GMP_PDE-like"/>
</dbReference>
<protein>
    <submittedName>
        <fullName evidence="3">EAL domain-containing protein</fullName>
    </submittedName>
</protein>
<keyword evidence="1" id="KW-0812">Transmembrane</keyword>
<keyword evidence="1" id="KW-0472">Membrane</keyword>
<dbReference type="EMBL" id="JBHRSD010000017">
    <property type="protein sequence ID" value="MFC3032988.1"/>
    <property type="molecule type" value="Genomic_DNA"/>
</dbReference>
<dbReference type="Pfam" id="PF00563">
    <property type="entry name" value="EAL"/>
    <property type="match status" value="1"/>
</dbReference>
<evidence type="ECO:0000259" key="2">
    <source>
        <dbReference type="PROSITE" id="PS50883"/>
    </source>
</evidence>
<feature type="domain" description="EAL" evidence="2">
    <location>
        <begin position="298"/>
        <end position="547"/>
    </location>
</feature>
<dbReference type="RefSeq" id="WP_377124019.1">
    <property type="nucleotide sequence ID" value="NZ_JBHRSD010000017.1"/>
</dbReference>
<dbReference type="SMART" id="SM00052">
    <property type="entry name" value="EAL"/>
    <property type="match status" value="1"/>
</dbReference>
<dbReference type="Proteomes" id="UP001595453">
    <property type="component" value="Unassembled WGS sequence"/>
</dbReference>